<dbReference type="OrthoDB" id="397856at2"/>
<dbReference type="Proteomes" id="UP000294192">
    <property type="component" value="Unassembled WGS sequence"/>
</dbReference>
<evidence type="ECO:0000313" key="3">
    <source>
        <dbReference type="Proteomes" id="UP000294192"/>
    </source>
</evidence>
<dbReference type="CDD" id="cd00761">
    <property type="entry name" value="Glyco_tranf_GTA_type"/>
    <property type="match status" value="1"/>
</dbReference>
<comment type="caution">
    <text evidence="2">The sequence shown here is derived from an EMBL/GenBank/DDBJ whole genome shotgun (WGS) entry which is preliminary data.</text>
</comment>
<dbReference type="InterPro" id="IPR001173">
    <property type="entry name" value="Glyco_trans_2-like"/>
</dbReference>
<evidence type="ECO:0000313" key="2">
    <source>
        <dbReference type="EMBL" id="TCG11493.1"/>
    </source>
</evidence>
<sequence>MKKYKLAIIVPMFNMEKYISRCLESFSLVKNKNFEIVIVNDGSTDNSLKAASDFIDKNKTMNIKLINKENGHWGSAIEAGVRNCDSEYWMFLDADDALDKEFVDNFIEKDSKLEKDSYFIKMHVWDSSESFKPNYKKWKMHFSLKDKLPEAAVISKVANFKYNLPHKHPFMDSMHLFNVFNSSKNYGVTTSVYNYYRYREGNSVSMSFSKKEGSLRVLLEAMKREGSKNNHAKSLEINKLMYFISQKYDNDFFGEIIKLRKTTRWNMFSDNKIKSLLIKKVPIFCLKSILRRKND</sequence>
<evidence type="ECO:0000259" key="1">
    <source>
        <dbReference type="Pfam" id="PF00535"/>
    </source>
</evidence>
<dbReference type="Gene3D" id="3.90.550.10">
    <property type="entry name" value="Spore Coat Polysaccharide Biosynthesis Protein SpsA, Chain A"/>
    <property type="match status" value="1"/>
</dbReference>
<keyword evidence="3" id="KW-1185">Reference proteome</keyword>
<dbReference type="SUPFAM" id="SSF53448">
    <property type="entry name" value="Nucleotide-diphospho-sugar transferases"/>
    <property type="match status" value="1"/>
</dbReference>
<reference evidence="2 3" key="1">
    <citation type="submission" date="2018-02" db="EMBL/GenBank/DDBJ databases">
        <title>Mycoplasma marinum and Mycoplasma todarodis sp. nov., moderately halophilic and psychrotolerant mycoplasmas isolated from cephalopods.</title>
        <authorList>
            <person name="Viver T."/>
        </authorList>
    </citation>
    <scope>NUCLEOTIDE SEQUENCE [LARGE SCALE GENOMIC DNA]</scope>
    <source>
        <strain evidence="2 3">PE</strain>
    </source>
</reference>
<dbReference type="Pfam" id="PF00535">
    <property type="entry name" value="Glycos_transf_2"/>
    <property type="match status" value="1"/>
</dbReference>
<dbReference type="InterPro" id="IPR029044">
    <property type="entry name" value="Nucleotide-diphossugar_trans"/>
</dbReference>
<name>A0A4R0XLF8_9MOLU</name>
<protein>
    <recommendedName>
        <fullName evidence="1">Glycosyltransferase 2-like domain-containing protein</fullName>
    </recommendedName>
</protein>
<accession>A0A4R0XLF8</accession>
<feature type="domain" description="Glycosyltransferase 2-like" evidence="1">
    <location>
        <begin position="8"/>
        <end position="138"/>
    </location>
</feature>
<dbReference type="EMBL" id="PSZO01000006">
    <property type="protein sequence ID" value="TCG11493.1"/>
    <property type="molecule type" value="Genomic_DNA"/>
</dbReference>
<dbReference type="RefSeq" id="WP_131598803.1">
    <property type="nucleotide sequence ID" value="NZ_CBDBYK010000004.1"/>
</dbReference>
<organism evidence="2 3">
    <name type="scientific">Mycoplasma marinum</name>
    <dbReference type="NCBI Taxonomy" id="1937190"/>
    <lineage>
        <taxon>Bacteria</taxon>
        <taxon>Bacillati</taxon>
        <taxon>Mycoplasmatota</taxon>
        <taxon>Mollicutes</taxon>
        <taxon>Mycoplasmataceae</taxon>
        <taxon>Mycoplasma</taxon>
    </lineage>
</organism>
<gene>
    <name evidence="2" type="ORF">C4B24_01915</name>
</gene>
<dbReference type="PANTHER" id="PTHR22916">
    <property type="entry name" value="GLYCOSYLTRANSFERASE"/>
    <property type="match status" value="1"/>
</dbReference>
<proteinExistence type="predicted"/>
<dbReference type="AlphaFoldDB" id="A0A4R0XLF8"/>